<gene>
    <name evidence="2" type="ORF">E2C01_055059</name>
</gene>
<protein>
    <submittedName>
        <fullName evidence="2">Uncharacterized protein</fullName>
    </submittedName>
</protein>
<organism evidence="2 3">
    <name type="scientific">Portunus trituberculatus</name>
    <name type="common">Swimming crab</name>
    <name type="synonym">Neptunus trituberculatus</name>
    <dbReference type="NCBI Taxonomy" id="210409"/>
    <lineage>
        <taxon>Eukaryota</taxon>
        <taxon>Metazoa</taxon>
        <taxon>Ecdysozoa</taxon>
        <taxon>Arthropoda</taxon>
        <taxon>Crustacea</taxon>
        <taxon>Multicrustacea</taxon>
        <taxon>Malacostraca</taxon>
        <taxon>Eumalacostraca</taxon>
        <taxon>Eucarida</taxon>
        <taxon>Decapoda</taxon>
        <taxon>Pleocyemata</taxon>
        <taxon>Brachyura</taxon>
        <taxon>Eubrachyura</taxon>
        <taxon>Portunoidea</taxon>
        <taxon>Portunidae</taxon>
        <taxon>Portuninae</taxon>
        <taxon>Portunus</taxon>
    </lineage>
</organism>
<dbReference type="AlphaFoldDB" id="A0A5B7GUX3"/>
<keyword evidence="3" id="KW-1185">Reference proteome</keyword>
<comment type="caution">
    <text evidence="2">The sequence shown here is derived from an EMBL/GenBank/DDBJ whole genome shotgun (WGS) entry which is preliminary data.</text>
</comment>
<dbReference type="Proteomes" id="UP000324222">
    <property type="component" value="Unassembled WGS sequence"/>
</dbReference>
<reference evidence="2 3" key="1">
    <citation type="submission" date="2019-05" db="EMBL/GenBank/DDBJ databases">
        <title>Another draft genome of Portunus trituberculatus and its Hox gene families provides insights of decapod evolution.</title>
        <authorList>
            <person name="Jeong J.-H."/>
            <person name="Song I."/>
            <person name="Kim S."/>
            <person name="Choi T."/>
            <person name="Kim D."/>
            <person name="Ryu S."/>
            <person name="Kim W."/>
        </authorList>
    </citation>
    <scope>NUCLEOTIDE SEQUENCE [LARGE SCALE GENOMIC DNA]</scope>
    <source>
        <tissue evidence="2">Muscle</tissue>
    </source>
</reference>
<dbReference type="EMBL" id="VSRR010018111">
    <property type="protein sequence ID" value="MPC60997.1"/>
    <property type="molecule type" value="Genomic_DNA"/>
</dbReference>
<evidence type="ECO:0000313" key="3">
    <source>
        <dbReference type="Proteomes" id="UP000324222"/>
    </source>
</evidence>
<name>A0A5B7GUX3_PORTR</name>
<proteinExistence type="predicted"/>
<accession>A0A5B7GUX3</accession>
<sequence>MGQWIDLECLVAQGTSTKSTKKGPILLRRTQPIRFFMEQADSASSKANEKKPTSVGYPSGRFAKIYSVAGQEIYGKSALVNPSLHATLNSSPREPRVQLEHPEVARMEGVVTKFRDALNYSFWCLGTMHLLVGRNLPVHLLDLEEQLFKAVRMVLNDACRDSTYVIANLRAWRREEALQFSKSNAEPRPALGTPLVECGPWPSTTITVRPSAAPAQRPPIAACARDSQGGFCGSRSAHPRGARRRTEGQALSEVTASLTRGQLLAG</sequence>
<evidence type="ECO:0000313" key="2">
    <source>
        <dbReference type="EMBL" id="MPC60997.1"/>
    </source>
</evidence>
<feature type="region of interest" description="Disordered" evidence="1">
    <location>
        <begin position="226"/>
        <end position="252"/>
    </location>
</feature>
<evidence type="ECO:0000256" key="1">
    <source>
        <dbReference type="SAM" id="MobiDB-lite"/>
    </source>
</evidence>